<accession>M4BEZ0</accession>
<evidence type="ECO:0000313" key="2">
    <source>
        <dbReference type="Proteomes" id="UP000011713"/>
    </source>
</evidence>
<keyword evidence="2" id="KW-1185">Reference proteome</keyword>
<dbReference type="EMBL" id="JH598187">
    <property type="status" value="NOT_ANNOTATED_CDS"/>
    <property type="molecule type" value="Genomic_DNA"/>
</dbReference>
<dbReference type="AlphaFoldDB" id="M4BEZ0"/>
<dbReference type="InParanoid" id="M4BEZ0"/>
<protein>
    <submittedName>
        <fullName evidence="1">Uncharacterized protein</fullName>
    </submittedName>
</protein>
<dbReference type="HOGENOM" id="CLU_159643_0_0_1"/>
<organism evidence="1 2">
    <name type="scientific">Hyaloperonospora arabidopsidis (strain Emoy2)</name>
    <name type="common">Downy mildew agent</name>
    <name type="synonym">Peronospora arabidopsidis</name>
    <dbReference type="NCBI Taxonomy" id="559515"/>
    <lineage>
        <taxon>Eukaryota</taxon>
        <taxon>Sar</taxon>
        <taxon>Stramenopiles</taxon>
        <taxon>Oomycota</taxon>
        <taxon>Peronosporomycetes</taxon>
        <taxon>Peronosporales</taxon>
        <taxon>Peronosporaceae</taxon>
        <taxon>Hyaloperonospora</taxon>
    </lineage>
</organism>
<name>M4BEZ0_HYAAE</name>
<evidence type="ECO:0000313" key="1">
    <source>
        <dbReference type="EnsemblProtists" id="HpaP804858"/>
    </source>
</evidence>
<reference evidence="1" key="2">
    <citation type="submission" date="2015-06" db="UniProtKB">
        <authorList>
            <consortium name="EnsemblProtists"/>
        </authorList>
    </citation>
    <scope>IDENTIFICATION</scope>
    <source>
        <strain evidence="1">Emoy2</strain>
    </source>
</reference>
<dbReference type="VEuPathDB" id="FungiDB:HpaG804858"/>
<dbReference type="EnsemblProtists" id="HpaT804858">
    <property type="protein sequence ID" value="HpaP804858"/>
    <property type="gene ID" value="HpaG804858"/>
</dbReference>
<sequence>MQLDSLPEVVLVTIFMEGLHTGIYRTEMFRVHPSTFKGAVEIALDAEFNFKAARYGTHGHAQNSFDRAETMDLSHADDEEA</sequence>
<proteinExistence type="predicted"/>
<reference evidence="2" key="1">
    <citation type="journal article" date="2010" name="Science">
        <title>Signatures of adaptation to obligate biotrophy in the Hyaloperonospora arabidopsidis genome.</title>
        <authorList>
            <person name="Baxter L."/>
            <person name="Tripathy S."/>
            <person name="Ishaque N."/>
            <person name="Boot N."/>
            <person name="Cabral A."/>
            <person name="Kemen E."/>
            <person name="Thines M."/>
            <person name="Ah-Fong A."/>
            <person name="Anderson R."/>
            <person name="Badejoko W."/>
            <person name="Bittner-Eddy P."/>
            <person name="Boore J.L."/>
            <person name="Chibucos M.C."/>
            <person name="Coates M."/>
            <person name="Dehal P."/>
            <person name="Delehaunty K."/>
            <person name="Dong S."/>
            <person name="Downton P."/>
            <person name="Dumas B."/>
            <person name="Fabro G."/>
            <person name="Fronick C."/>
            <person name="Fuerstenberg S.I."/>
            <person name="Fulton L."/>
            <person name="Gaulin E."/>
            <person name="Govers F."/>
            <person name="Hughes L."/>
            <person name="Humphray S."/>
            <person name="Jiang R.H."/>
            <person name="Judelson H."/>
            <person name="Kamoun S."/>
            <person name="Kyung K."/>
            <person name="Meijer H."/>
            <person name="Minx P."/>
            <person name="Morris P."/>
            <person name="Nelson J."/>
            <person name="Phuntumart V."/>
            <person name="Qutob D."/>
            <person name="Rehmany A."/>
            <person name="Rougon-Cardoso A."/>
            <person name="Ryden P."/>
            <person name="Torto-Alalibo T."/>
            <person name="Studholme D."/>
            <person name="Wang Y."/>
            <person name="Win J."/>
            <person name="Wood J."/>
            <person name="Clifton S.W."/>
            <person name="Rogers J."/>
            <person name="Van den Ackerveken G."/>
            <person name="Jones J.D."/>
            <person name="McDowell J.M."/>
            <person name="Beynon J."/>
            <person name="Tyler B.M."/>
        </authorList>
    </citation>
    <scope>NUCLEOTIDE SEQUENCE [LARGE SCALE GENOMIC DNA]</scope>
    <source>
        <strain evidence="2">Emoy2</strain>
    </source>
</reference>
<dbReference type="Proteomes" id="UP000011713">
    <property type="component" value="Unassembled WGS sequence"/>
</dbReference>